<dbReference type="EMBL" id="JBGBPQ010000001">
    <property type="protein sequence ID" value="KAL1529211.1"/>
    <property type="molecule type" value="Genomic_DNA"/>
</dbReference>
<evidence type="ECO:0000256" key="2">
    <source>
        <dbReference type="SAM" id="SignalP"/>
    </source>
</evidence>
<keyword evidence="4" id="KW-1185">Reference proteome</keyword>
<organism evidence="3 4">
    <name type="scientific">Prymnesium parvum</name>
    <name type="common">Toxic golden alga</name>
    <dbReference type="NCBI Taxonomy" id="97485"/>
    <lineage>
        <taxon>Eukaryota</taxon>
        <taxon>Haptista</taxon>
        <taxon>Haptophyta</taxon>
        <taxon>Prymnesiophyceae</taxon>
        <taxon>Prymnesiales</taxon>
        <taxon>Prymnesiaceae</taxon>
        <taxon>Prymnesium</taxon>
    </lineage>
</organism>
<comment type="caution">
    <text evidence="3">The sequence shown here is derived from an EMBL/GenBank/DDBJ whole genome shotgun (WGS) entry which is preliminary data.</text>
</comment>
<dbReference type="InterPro" id="IPR023393">
    <property type="entry name" value="START-like_dom_sf"/>
</dbReference>
<proteinExistence type="predicted"/>
<dbReference type="Gene3D" id="3.30.530.20">
    <property type="match status" value="1"/>
</dbReference>
<gene>
    <name evidence="3" type="ORF">AB1Y20_000167</name>
</gene>
<feature type="region of interest" description="Disordered" evidence="1">
    <location>
        <begin position="215"/>
        <end position="239"/>
    </location>
</feature>
<feature type="compositionally biased region" description="Low complexity" evidence="1">
    <location>
        <begin position="215"/>
        <end position="233"/>
    </location>
</feature>
<evidence type="ECO:0008006" key="5">
    <source>
        <dbReference type="Google" id="ProtNLM"/>
    </source>
</evidence>
<name>A0AB34K874_PRYPA</name>
<sequence>MAGRVVTLALLALPARSGAFTPSTCSPRAPRARRAAGAVCWTGETTASHTMPDVPIAFMYSEYADLTRMIEWSPLLESVTVDPDAPNYSVWVMRVPRALQPVAKYLGYEPTVVWEADLSAPGPPTMQWTSSVRAGVQNAGFEPAGEVSFQECRSASERTVTMSLTLRYTLPEPAARWKIALVLSPVVQGILRSRMVAGMQRFAAAMEREYKPSLADSGSTASAASTNAAQGAAIGSSSL</sequence>
<dbReference type="AlphaFoldDB" id="A0AB34K874"/>
<reference evidence="3 4" key="1">
    <citation type="journal article" date="2024" name="Science">
        <title>Giant polyketide synthase enzymes in the biosynthesis of giant marine polyether toxins.</title>
        <authorList>
            <person name="Fallon T.R."/>
            <person name="Shende V.V."/>
            <person name="Wierzbicki I.H."/>
            <person name="Pendleton A.L."/>
            <person name="Watervoot N.F."/>
            <person name="Auber R.P."/>
            <person name="Gonzalez D.J."/>
            <person name="Wisecaver J.H."/>
            <person name="Moore B.S."/>
        </authorList>
    </citation>
    <scope>NUCLEOTIDE SEQUENCE [LARGE SCALE GENOMIC DNA]</scope>
    <source>
        <strain evidence="3 4">12B1</strain>
    </source>
</reference>
<protein>
    <recommendedName>
        <fullName evidence="5">Coenzyme Q-binding protein COQ10 START domain-containing protein</fullName>
    </recommendedName>
</protein>
<feature type="signal peptide" evidence="2">
    <location>
        <begin position="1"/>
        <end position="19"/>
    </location>
</feature>
<dbReference type="Proteomes" id="UP001515480">
    <property type="component" value="Unassembled WGS sequence"/>
</dbReference>
<evidence type="ECO:0000256" key="1">
    <source>
        <dbReference type="SAM" id="MobiDB-lite"/>
    </source>
</evidence>
<feature type="chain" id="PRO_5044201975" description="Coenzyme Q-binding protein COQ10 START domain-containing protein" evidence="2">
    <location>
        <begin position="20"/>
        <end position="239"/>
    </location>
</feature>
<keyword evidence="2" id="KW-0732">Signal</keyword>
<accession>A0AB34K874</accession>
<evidence type="ECO:0000313" key="4">
    <source>
        <dbReference type="Proteomes" id="UP001515480"/>
    </source>
</evidence>
<dbReference type="SUPFAM" id="SSF55961">
    <property type="entry name" value="Bet v1-like"/>
    <property type="match status" value="1"/>
</dbReference>
<evidence type="ECO:0000313" key="3">
    <source>
        <dbReference type="EMBL" id="KAL1529211.1"/>
    </source>
</evidence>